<dbReference type="AlphaFoldDB" id="A0A8S9LGZ1"/>
<dbReference type="Pfam" id="PF02984">
    <property type="entry name" value="Cyclin_C"/>
    <property type="match status" value="1"/>
</dbReference>
<protein>
    <recommendedName>
        <fullName evidence="9">Cyclin N-terminal domain-containing protein</fullName>
    </recommendedName>
</protein>
<dbReference type="Gene3D" id="1.10.472.10">
    <property type="entry name" value="Cyclin-like"/>
    <property type="match status" value="1"/>
</dbReference>
<dbReference type="InterPro" id="IPR004367">
    <property type="entry name" value="Cyclin_C-dom"/>
</dbReference>
<dbReference type="InterPro" id="IPR036915">
    <property type="entry name" value="Cyclin-like_sf"/>
</dbReference>
<evidence type="ECO:0000256" key="1">
    <source>
        <dbReference type="ARBA" id="ARBA00006955"/>
    </source>
</evidence>
<keyword evidence="3" id="KW-0195">Cyclin</keyword>
<evidence type="ECO:0008006" key="9">
    <source>
        <dbReference type="Google" id="ProtNLM"/>
    </source>
</evidence>
<evidence type="ECO:0000256" key="3">
    <source>
        <dbReference type="ARBA" id="ARBA00023127"/>
    </source>
</evidence>
<dbReference type="CDD" id="cd20506">
    <property type="entry name" value="CYCLIN_AtCycA-like_rpt2"/>
    <property type="match status" value="1"/>
</dbReference>
<proteinExistence type="inferred from homology"/>
<evidence type="ECO:0000313" key="7">
    <source>
        <dbReference type="EMBL" id="KAF2606744.1"/>
    </source>
</evidence>
<evidence type="ECO:0000256" key="2">
    <source>
        <dbReference type="ARBA" id="ARBA00022618"/>
    </source>
</evidence>
<dbReference type="SUPFAM" id="SSF47954">
    <property type="entry name" value="Cyclin-like"/>
    <property type="match status" value="1"/>
</dbReference>
<evidence type="ECO:0000259" key="6">
    <source>
        <dbReference type="SMART" id="SM01332"/>
    </source>
</evidence>
<dbReference type="InterPro" id="IPR013763">
    <property type="entry name" value="Cyclin-like_dom"/>
</dbReference>
<comment type="similarity">
    <text evidence="1">Belongs to the cyclin family. Cyclin AB subfamily.</text>
</comment>
<organism evidence="7 8">
    <name type="scientific">Brassica cretica</name>
    <name type="common">Mustard</name>
    <dbReference type="NCBI Taxonomy" id="69181"/>
    <lineage>
        <taxon>Eukaryota</taxon>
        <taxon>Viridiplantae</taxon>
        <taxon>Streptophyta</taxon>
        <taxon>Embryophyta</taxon>
        <taxon>Tracheophyta</taxon>
        <taxon>Spermatophyta</taxon>
        <taxon>Magnoliopsida</taxon>
        <taxon>eudicotyledons</taxon>
        <taxon>Gunneridae</taxon>
        <taxon>Pentapetalae</taxon>
        <taxon>rosids</taxon>
        <taxon>malvids</taxon>
        <taxon>Brassicales</taxon>
        <taxon>Brassicaceae</taxon>
        <taxon>Brassiceae</taxon>
        <taxon>Brassica</taxon>
    </lineage>
</organism>
<dbReference type="SMART" id="SM01332">
    <property type="entry name" value="Cyclin_C"/>
    <property type="match status" value="1"/>
</dbReference>
<dbReference type="SMART" id="SM00385">
    <property type="entry name" value="CYCLIN"/>
    <property type="match status" value="1"/>
</dbReference>
<sequence>MQMMPSVEMEFLANYLTELTLIECQFLKYLPSVIAASAVFLAKWTMNQSSHPWNLTLEHYTTYKASDLKACVQALQELQLNTKGCPLNSIRIKYRQDKFKCVAVFTSPKIGFSAPQGCGKTTLVKSATISIDDFYLTAQGQAQLREDNPGNALLEYRGNAGSHDLPFSVETIEALSQLTKDDMKMKVPRYDKSAYSGRGDRADAETWPEVEGPLKVILFEGWMLGFKPLPSEVVKSVDPQLETVNKNLEAYYDAWDKYINAWVIIKIKDPSYVYRWRLQAEIAMRQAGKAGMSDDEVNDFVSRYLPAYKAYLPTLYAEGPTGSDPDRVLAIDIDEERNPILAT</sequence>
<evidence type="ECO:0000256" key="4">
    <source>
        <dbReference type="ARBA" id="ARBA00023306"/>
    </source>
</evidence>
<feature type="domain" description="Cyclin-like" evidence="5">
    <location>
        <begin position="1"/>
        <end position="77"/>
    </location>
</feature>
<evidence type="ECO:0000259" key="5">
    <source>
        <dbReference type="SMART" id="SM00385"/>
    </source>
</evidence>
<dbReference type="FunFam" id="1.10.472.10:FF:000013">
    <property type="entry name" value="Cyclin A1"/>
    <property type="match status" value="1"/>
</dbReference>
<dbReference type="PANTHER" id="PTHR10285">
    <property type="entry name" value="URIDINE KINASE"/>
    <property type="match status" value="1"/>
</dbReference>
<accession>A0A8S9LGZ1</accession>
<dbReference type="EMBL" id="QGKW02000276">
    <property type="protein sequence ID" value="KAF2606744.1"/>
    <property type="molecule type" value="Genomic_DNA"/>
</dbReference>
<dbReference type="SUPFAM" id="SSF52540">
    <property type="entry name" value="P-loop containing nucleoside triphosphate hydrolases"/>
    <property type="match status" value="1"/>
</dbReference>
<evidence type="ECO:0000313" key="8">
    <source>
        <dbReference type="Proteomes" id="UP000712281"/>
    </source>
</evidence>
<feature type="domain" description="Cyclin C-terminal" evidence="6">
    <location>
        <begin position="5"/>
        <end position="108"/>
    </location>
</feature>
<reference evidence="7" key="1">
    <citation type="submission" date="2019-12" db="EMBL/GenBank/DDBJ databases">
        <title>Genome sequencing and annotation of Brassica cretica.</title>
        <authorList>
            <person name="Studholme D.J."/>
            <person name="Sarris P.F."/>
        </authorList>
    </citation>
    <scope>NUCLEOTIDE SEQUENCE</scope>
    <source>
        <strain evidence="7">PFS-001/15</strain>
        <tissue evidence="7">Leaf</tissue>
    </source>
</reference>
<dbReference type="GO" id="GO:0051301">
    <property type="term" value="P:cell division"/>
    <property type="evidence" value="ECO:0007669"/>
    <property type="project" value="UniProtKB-KW"/>
</dbReference>
<keyword evidence="2" id="KW-0132">Cell division</keyword>
<keyword evidence="4" id="KW-0131">Cell cycle</keyword>
<gene>
    <name evidence="7" type="ORF">F2Q68_00046753</name>
</gene>
<dbReference type="Proteomes" id="UP000712281">
    <property type="component" value="Unassembled WGS sequence"/>
</dbReference>
<name>A0A8S9LGZ1_BRACR</name>
<comment type="caution">
    <text evidence="7">The sequence shown here is derived from an EMBL/GenBank/DDBJ whole genome shotgun (WGS) entry which is preliminary data.</text>
</comment>
<dbReference type="InterPro" id="IPR027417">
    <property type="entry name" value="P-loop_NTPase"/>
</dbReference>
<dbReference type="Gene3D" id="3.40.50.300">
    <property type="entry name" value="P-loop containing nucleotide triphosphate hydrolases"/>
    <property type="match status" value="1"/>
</dbReference>